<dbReference type="EMBL" id="JBHULG010000002">
    <property type="protein sequence ID" value="MFD2545154.1"/>
    <property type="molecule type" value="Genomic_DNA"/>
</dbReference>
<comment type="caution">
    <text evidence="1">The sequence shown here is derived from an EMBL/GenBank/DDBJ whole genome shotgun (WGS) entry which is preliminary data.</text>
</comment>
<name>A0ABW5KAJ0_9FLAO</name>
<organism evidence="1 2">
    <name type="scientific">Kaistella montana</name>
    <dbReference type="NCBI Taxonomy" id="1849733"/>
    <lineage>
        <taxon>Bacteria</taxon>
        <taxon>Pseudomonadati</taxon>
        <taxon>Bacteroidota</taxon>
        <taxon>Flavobacteriia</taxon>
        <taxon>Flavobacteriales</taxon>
        <taxon>Weeksellaceae</taxon>
        <taxon>Chryseobacterium group</taxon>
        <taxon>Kaistella</taxon>
    </lineage>
</organism>
<protein>
    <submittedName>
        <fullName evidence="1">Uncharacterized protein</fullName>
    </submittedName>
</protein>
<sequence>MKNLLGLIMNNKNSRKWVPLAVASALMCAALFTFSSCERAEGNAVKEVAKPYCYYENGQTVCYESPK</sequence>
<evidence type="ECO:0000313" key="1">
    <source>
        <dbReference type="EMBL" id="MFD2545154.1"/>
    </source>
</evidence>
<dbReference type="RefSeq" id="WP_255928943.1">
    <property type="nucleotide sequence ID" value="NZ_JANFQP010000002.1"/>
</dbReference>
<accession>A0ABW5KAJ0</accession>
<evidence type="ECO:0000313" key="2">
    <source>
        <dbReference type="Proteomes" id="UP001597394"/>
    </source>
</evidence>
<proteinExistence type="predicted"/>
<dbReference type="Proteomes" id="UP001597394">
    <property type="component" value="Unassembled WGS sequence"/>
</dbReference>
<gene>
    <name evidence="1" type="ORF">ACFSO8_06745</name>
</gene>
<reference evidence="2" key="1">
    <citation type="journal article" date="2019" name="Int. J. Syst. Evol. Microbiol.">
        <title>The Global Catalogue of Microorganisms (GCM) 10K type strain sequencing project: providing services to taxonomists for standard genome sequencing and annotation.</title>
        <authorList>
            <consortium name="The Broad Institute Genomics Platform"/>
            <consortium name="The Broad Institute Genome Sequencing Center for Infectious Disease"/>
            <person name="Wu L."/>
            <person name="Ma J."/>
        </authorList>
    </citation>
    <scope>NUCLEOTIDE SEQUENCE [LARGE SCALE GENOMIC DNA]</scope>
    <source>
        <strain evidence="2">KCTC 52204</strain>
    </source>
</reference>
<keyword evidence="2" id="KW-1185">Reference proteome</keyword>